<dbReference type="EMBL" id="LT608328">
    <property type="protein sequence ID" value="SCM58961.1"/>
    <property type="molecule type" value="Genomic_DNA"/>
</dbReference>
<dbReference type="RefSeq" id="WP_154670078.1">
    <property type="nucleotide sequence ID" value="NZ_LT608328.1"/>
</dbReference>
<dbReference type="KEGG" id="pmuc:ING2E5A_2148"/>
<dbReference type="STRING" id="1642646.ING2E5A_2148"/>
<keyword evidence="2" id="KW-1185">Reference proteome</keyword>
<proteinExistence type="predicted"/>
<accession>A0A1G4G912</accession>
<dbReference type="Proteomes" id="UP000178485">
    <property type="component" value="Chromosome i"/>
</dbReference>
<organism evidence="1 2">
    <name type="scientific">Petrimonas mucosa</name>
    <dbReference type="NCBI Taxonomy" id="1642646"/>
    <lineage>
        <taxon>Bacteria</taxon>
        <taxon>Pseudomonadati</taxon>
        <taxon>Bacteroidota</taxon>
        <taxon>Bacteroidia</taxon>
        <taxon>Bacteroidales</taxon>
        <taxon>Dysgonomonadaceae</taxon>
        <taxon>Petrimonas</taxon>
    </lineage>
</organism>
<sequence length="182" mass="21398">MAIENLDLSNQHDQNNNVPVVINAGTALEANQILIANMQKIRHPLMDCEMVLYGFIGEVSSDVIFDENEVDGLTIRFKKRNSDGLQSFTIFPKILVDLKKHRFYDLFPQLELIKYSYLGHSGGRKYWREDEPGNKRNYYFFKKFFDTIPEVFSDEVYFVCKYREDGKFKYEIFSPHEVKVEG</sequence>
<name>A0A1G4G912_9BACT</name>
<reference evidence="1 2" key="1">
    <citation type="submission" date="2016-08" db="EMBL/GenBank/DDBJ databases">
        <authorList>
            <person name="Seilhamer J.J."/>
        </authorList>
    </citation>
    <scope>NUCLEOTIDE SEQUENCE [LARGE SCALE GENOMIC DNA]</scope>
    <source>
        <strain evidence="1">ING2-E5A</strain>
    </source>
</reference>
<protein>
    <submittedName>
        <fullName evidence="1">Uncharacterized protein</fullName>
    </submittedName>
</protein>
<gene>
    <name evidence="1" type="ORF">ING2E5A_2148</name>
</gene>
<dbReference type="AlphaFoldDB" id="A0A1G4G912"/>
<evidence type="ECO:0000313" key="1">
    <source>
        <dbReference type="EMBL" id="SCM58961.1"/>
    </source>
</evidence>
<evidence type="ECO:0000313" key="2">
    <source>
        <dbReference type="Proteomes" id="UP000178485"/>
    </source>
</evidence>